<name>A0ABW9E684_9BURK</name>
<organism evidence="1 2">
    <name type="scientific">Paraburkholderia metrosideri</name>
    <dbReference type="NCBI Taxonomy" id="580937"/>
    <lineage>
        <taxon>Bacteria</taxon>
        <taxon>Pseudomonadati</taxon>
        <taxon>Pseudomonadota</taxon>
        <taxon>Betaproteobacteria</taxon>
        <taxon>Burkholderiales</taxon>
        <taxon>Burkholderiaceae</taxon>
        <taxon>Paraburkholderia</taxon>
    </lineage>
</organism>
<reference evidence="1 2" key="1">
    <citation type="journal article" date="2024" name="Chem. Sci.">
        <title>Discovery of megapolipeptins by genome mining of a Burkholderiales bacteria collection.</title>
        <authorList>
            <person name="Paulo B.S."/>
            <person name="Recchia M.J.J."/>
            <person name="Lee S."/>
            <person name="Fergusson C.H."/>
            <person name="Romanowski S.B."/>
            <person name="Hernandez A."/>
            <person name="Krull N."/>
            <person name="Liu D.Y."/>
            <person name="Cavanagh H."/>
            <person name="Bos A."/>
            <person name="Gray C.A."/>
            <person name="Murphy B.T."/>
            <person name="Linington R.G."/>
            <person name="Eustaquio A.S."/>
        </authorList>
    </citation>
    <scope>NUCLEOTIDE SEQUENCE [LARGE SCALE GENOMIC DNA]</scope>
    <source>
        <strain evidence="1 2">RL17-338-BIC-A</strain>
    </source>
</reference>
<gene>
    <name evidence="1" type="ORF">PQQ63_34450</name>
</gene>
<sequence length="618" mass="66934">MRREFEAALQRPIMTNPSTMTPVTFNGCFGWLHRPAGAQAEMGVVLCNPFGYEALCTYRGWREFAEALAARGTPTLRFDYPGTGDSSGSEEDPQRLRVWLDSIKAAAAWLRAETGVTRLSLCGLRLGATLAALAAEELGGVENLVLLMPLSSGKNYIRELEIQHQSWLSAQKALGVSLDAEAAETIGAHGFRLYPDSLEMLAKVDLEQSMQCPARRVLLHDLSESARLKRLARHYQAQGAQIGLQIFSEYSRFLLDPSYSEPPAEAFGSVLEWLGARAAMATGPAVELLGCAAAARIEFAHGHEVPVVFDGGSYAGVFCQPLRALEGAPAVLFVNTGGVHRIGDGRFTVLMARHLAAQGIASLRMDLSGLGDSLRRDEALTLDRVYAQYAVSDARSGVDWLAGAGYPKTVMFGVCTGAYVSIHTALTHPGVVGCAAVNPPLFVWGGARTRPGAQHVASSVVYRRAMRNPRKWLRLLTGQVNGRAITAELTRRLCARITARASTAFERLFGQSTPGGAVRRIALELERKGVQTSLMYGPLDEGLDELEIHFGPSGSQLGKLRNITAKVVGKVDHALFSRAARDAVMAQFDVFLRERVLSTRRETVAPNPGLRVAEVPQP</sequence>
<dbReference type="PANTHER" id="PTHR42886">
    <property type="entry name" value="RE40534P-RELATED"/>
    <property type="match status" value="1"/>
</dbReference>
<evidence type="ECO:0000313" key="1">
    <source>
        <dbReference type="EMBL" id="MFM0641791.1"/>
    </source>
</evidence>
<dbReference type="Proteomes" id="UP001629432">
    <property type="component" value="Unassembled WGS sequence"/>
</dbReference>
<dbReference type="RefSeq" id="WP_408340376.1">
    <property type="nucleotide sequence ID" value="NZ_JAQQCF010000049.1"/>
</dbReference>
<dbReference type="Gene3D" id="3.40.50.1820">
    <property type="entry name" value="alpha/beta hydrolase"/>
    <property type="match status" value="2"/>
</dbReference>
<evidence type="ECO:0000313" key="2">
    <source>
        <dbReference type="Proteomes" id="UP001629432"/>
    </source>
</evidence>
<protein>
    <submittedName>
        <fullName evidence="1">Esterase</fullName>
    </submittedName>
</protein>
<keyword evidence="2" id="KW-1185">Reference proteome</keyword>
<dbReference type="InterPro" id="IPR029058">
    <property type="entry name" value="AB_hydrolase_fold"/>
</dbReference>
<dbReference type="EMBL" id="JAQQCF010000049">
    <property type="protein sequence ID" value="MFM0641791.1"/>
    <property type="molecule type" value="Genomic_DNA"/>
</dbReference>
<comment type="caution">
    <text evidence="1">The sequence shown here is derived from an EMBL/GenBank/DDBJ whole genome shotgun (WGS) entry which is preliminary data.</text>
</comment>
<dbReference type="SUPFAM" id="SSF53474">
    <property type="entry name" value="alpha/beta-Hydrolases"/>
    <property type="match status" value="2"/>
</dbReference>
<proteinExistence type="predicted"/>
<dbReference type="PANTHER" id="PTHR42886:SF29">
    <property type="entry name" value="PUMMELIG, ISOFORM A"/>
    <property type="match status" value="1"/>
</dbReference>
<accession>A0ABW9E684</accession>